<name>A0A2A9EH60_9MICO</name>
<dbReference type="AlphaFoldDB" id="A0A2A9EH60"/>
<sequence length="69" mass="7722">MLLMSSTLSPDPFAWFGAVTVVLLVVPAVLGLLIQYWIIRMGVKHGILAADRQRARSAWASNGWDRERL</sequence>
<feature type="transmembrane region" description="Helical" evidence="1">
    <location>
        <begin position="12"/>
        <end position="38"/>
    </location>
</feature>
<reference evidence="2 3" key="1">
    <citation type="submission" date="2017-10" db="EMBL/GenBank/DDBJ databases">
        <title>Sequencing the genomes of 1000 actinobacteria strains.</title>
        <authorList>
            <person name="Klenk H.-P."/>
        </authorList>
    </citation>
    <scope>NUCLEOTIDE SEQUENCE [LARGE SCALE GENOMIC DNA]</scope>
    <source>
        <strain evidence="2 3">DSM 21838</strain>
    </source>
</reference>
<evidence type="ECO:0000256" key="1">
    <source>
        <dbReference type="SAM" id="Phobius"/>
    </source>
</evidence>
<keyword evidence="1" id="KW-0472">Membrane</keyword>
<accession>A0A2A9EH60</accession>
<keyword evidence="1" id="KW-1133">Transmembrane helix</keyword>
<keyword evidence="3" id="KW-1185">Reference proteome</keyword>
<comment type="caution">
    <text evidence="2">The sequence shown here is derived from an EMBL/GenBank/DDBJ whole genome shotgun (WGS) entry which is preliminary data.</text>
</comment>
<dbReference type="EMBL" id="PDJI01000004">
    <property type="protein sequence ID" value="PFG38254.1"/>
    <property type="molecule type" value="Genomic_DNA"/>
</dbReference>
<proteinExistence type="predicted"/>
<protein>
    <submittedName>
        <fullName evidence="2">Uncharacterized protein</fullName>
    </submittedName>
</protein>
<keyword evidence="1" id="KW-0812">Transmembrane</keyword>
<gene>
    <name evidence="2" type="ORF">ATJ97_0727</name>
</gene>
<dbReference type="Proteomes" id="UP000222106">
    <property type="component" value="Unassembled WGS sequence"/>
</dbReference>
<evidence type="ECO:0000313" key="2">
    <source>
        <dbReference type="EMBL" id="PFG38254.1"/>
    </source>
</evidence>
<organism evidence="2 3">
    <name type="scientific">Georgenia soli</name>
    <dbReference type="NCBI Taxonomy" id="638953"/>
    <lineage>
        <taxon>Bacteria</taxon>
        <taxon>Bacillati</taxon>
        <taxon>Actinomycetota</taxon>
        <taxon>Actinomycetes</taxon>
        <taxon>Micrococcales</taxon>
        <taxon>Bogoriellaceae</taxon>
        <taxon>Georgenia</taxon>
    </lineage>
</organism>
<evidence type="ECO:0000313" key="3">
    <source>
        <dbReference type="Proteomes" id="UP000222106"/>
    </source>
</evidence>